<gene>
    <name evidence="1" type="ORF">GFN93_13785</name>
</gene>
<dbReference type="AlphaFoldDB" id="A0A6N7LVD4"/>
<evidence type="ECO:0000313" key="2">
    <source>
        <dbReference type="Proteomes" id="UP000469421"/>
    </source>
</evidence>
<organism evidence="1 2">
    <name type="scientific">Alcanivorax sediminis</name>
    <dbReference type="NCBI Taxonomy" id="2663008"/>
    <lineage>
        <taxon>Bacteria</taxon>
        <taxon>Pseudomonadati</taxon>
        <taxon>Pseudomonadota</taxon>
        <taxon>Gammaproteobacteria</taxon>
        <taxon>Oceanospirillales</taxon>
        <taxon>Alcanivoracaceae</taxon>
        <taxon>Alcanivorax</taxon>
    </lineage>
</organism>
<name>A0A6N7LVD4_9GAMM</name>
<accession>A0A6N7LVD4</accession>
<dbReference type="EMBL" id="WIRE01000001">
    <property type="protein sequence ID" value="MQX54322.1"/>
    <property type="molecule type" value="Genomic_DNA"/>
</dbReference>
<evidence type="ECO:0000313" key="1">
    <source>
        <dbReference type="EMBL" id="MQX54322.1"/>
    </source>
</evidence>
<keyword evidence="2" id="KW-1185">Reference proteome</keyword>
<proteinExistence type="predicted"/>
<protein>
    <submittedName>
        <fullName evidence="1">Uncharacterized protein</fullName>
    </submittedName>
</protein>
<sequence>MWPIWAKGLLVLAIILLLRGWRVPTLTELRLREGALTLVGDRVQILETPGRVIRLGPWLAMQTPQGWVHLFEDQASRSQLQPVYQWLWVNRVK</sequence>
<dbReference type="Proteomes" id="UP000469421">
    <property type="component" value="Unassembled WGS sequence"/>
</dbReference>
<reference evidence="1 2" key="1">
    <citation type="submission" date="2019-10" db="EMBL/GenBank/DDBJ databases">
        <title>Alcanivorax sp.PA15-N-34 draft genome sequence.</title>
        <authorList>
            <person name="Liao X."/>
            <person name="Shao Z."/>
        </authorList>
    </citation>
    <scope>NUCLEOTIDE SEQUENCE [LARGE SCALE GENOMIC DNA]</scope>
    <source>
        <strain evidence="1 2">PA15-N-34</strain>
    </source>
</reference>
<comment type="caution">
    <text evidence="1">The sequence shown here is derived from an EMBL/GenBank/DDBJ whole genome shotgun (WGS) entry which is preliminary data.</text>
</comment>